<dbReference type="Pfam" id="PF06527">
    <property type="entry name" value="TniQ"/>
    <property type="match status" value="1"/>
</dbReference>
<protein>
    <recommendedName>
        <fullName evidence="2">TniQ domain-containing protein</fullName>
    </recommendedName>
</protein>
<feature type="region of interest" description="Disordered" evidence="1">
    <location>
        <begin position="239"/>
        <end position="263"/>
    </location>
</feature>
<feature type="domain" description="TniQ" evidence="2">
    <location>
        <begin position="16"/>
        <end position="114"/>
    </location>
</feature>
<name>A0ABP7JEB3_9ACTN</name>
<evidence type="ECO:0000256" key="1">
    <source>
        <dbReference type="SAM" id="MobiDB-lite"/>
    </source>
</evidence>
<organism evidence="3 4">
    <name type="scientific">Streptomyces coacervatus</name>
    <dbReference type="NCBI Taxonomy" id="647381"/>
    <lineage>
        <taxon>Bacteria</taxon>
        <taxon>Bacillati</taxon>
        <taxon>Actinomycetota</taxon>
        <taxon>Actinomycetes</taxon>
        <taxon>Kitasatosporales</taxon>
        <taxon>Streptomycetaceae</taxon>
        <taxon>Streptomyces</taxon>
    </lineage>
</organism>
<comment type="caution">
    <text evidence="3">The sequence shown here is derived from an EMBL/GenBank/DDBJ whole genome shotgun (WGS) entry which is preliminary data.</text>
</comment>
<dbReference type="Proteomes" id="UP001501009">
    <property type="component" value="Unassembled WGS sequence"/>
</dbReference>
<feature type="compositionally biased region" description="Basic and acidic residues" evidence="1">
    <location>
        <begin position="239"/>
        <end position="253"/>
    </location>
</feature>
<proteinExistence type="predicted"/>
<evidence type="ECO:0000313" key="4">
    <source>
        <dbReference type="Proteomes" id="UP001501009"/>
    </source>
</evidence>
<dbReference type="EMBL" id="BAABDE010000042">
    <property type="protein sequence ID" value="GAA3842078.1"/>
    <property type="molecule type" value="Genomic_DNA"/>
</dbReference>
<evidence type="ECO:0000259" key="2">
    <source>
        <dbReference type="Pfam" id="PF06527"/>
    </source>
</evidence>
<sequence>MSQQGAHSIPSRLLLRLEASQLRSFAKATMLDEEAVDDLTLRPLSNRYPPLAEALPLLRKKTALPPWLRFETTSYCPSCLAGDGSTIQNLHGGPWKRLWHLPIVFACLDHNVFLRDVCPACQQQPLQRTPGTNSAIPTHGLASLHPAQCRRTVALATKQPCGARLDRPAHHTGQDLPPLTTDIATVQQELLDLLKGTASVDAQTSFADLNLMATIISAAWPHHPEVSAPTELLDAFSSHHDTQQELIERREPQIKGPPRLDTSWRITPQSAPATAALLAMSRHCLRLPAVHLREQLTELLGHAPGRNHPRWGGALEATSAQRCSPQLRLALRGTLAERPTGPLHGHDG</sequence>
<reference evidence="4" key="1">
    <citation type="journal article" date="2019" name="Int. J. Syst. Evol. Microbiol.">
        <title>The Global Catalogue of Microorganisms (GCM) 10K type strain sequencing project: providing services to taxonomists for standard genome sequencing and annotation.</title>
        <authorList>
            <consortium name="The Broad Institute Genomics Platform"/>
            <consortium name="The Broad Institute Genome Sequencing Center for Infectious Disease"/>
            <person name="Wu L."/>
            <person name="Ma J."/>
        </authorList>
    </citation>
    <scope>NUCLEOTIDE SEQUENCE [LARGE SCALE GENOMIC DNA]</scope>
    <source>
        <strain evidence="4">JCM 17138</strain>
    </source>
</reference>
<accession>A0ABP7JEB3</accession>
<evidence type="ECO:0000313" key="3">
    <source>
        <dbReference type="EMBL" id="GAA3842078.1"/>
    </source>
</evidence>
<keyword evidence="4" id="KW-1185">Reference proteome</keyword>
<gene>
    <name evidence="3" type="ORF">GCM10022403_087670</name>
</gene>
<dbReference type="InterPro" id="IPR009492">
    <property type="entry name" value="TniQ"/>
</dbReference>